<dbReference type="EMBL" id="SMKE01000002">
    <property type="protein sequence ID" value="TDC02667.1"/>
    <property type="molecule type" value="Genomic_DNA"/>
</dbReference>
<comment type="caution">
    <text evidence="1">The sequence shown here is derived from an EMBL/GenBank/DDBJ whole genome shotgun (WGS) entry which is preliminary data.</text>
</comment>
<protein>
    <submittedName>
        <fullName evidence="1">Uncharacterized protein</fullName>
    </submittedName>
</protein>
<organism evidence="1 2">
    <name type="scientific">Micromonospora fluostatini</name>
    <dbReference type="NCBI Taxonomy" id="1629071"/>
    <lineage>
        <taxon>Bacteria</taxon>
        <taxon>Bacillati</taxon>
        <taxon>Actinomycetota</taxon>
        <taxon>Actinomycetes</taxon>
        <taxon>Micromonosporales</taxon>
        <taxon>Micromonosporaceae</taxon>
        <taxon>Micromonospora</taxon>
    </lineage>
</organism>
<evidence type="ECO:0000313" key="1">
    <source>
        <dbReference type="EMBL" id="TDC02667.1"/>
    </source>
</evidence>
<evidence type="ECO:0000313" key="2">
    <source>
        <dbReference type="Proteomes" id="UP000295626"/>
    </source>
</evidence>
<proteinExistence type="predicted"/>
<gene>
    <name evidence="1" type="ORF">E1091_00250</name>
</gene>
<name>A0ABY2DMA0_9ACTN</name>
<dbReference type="Proteomes" id="UP000295626">
    <property type="component" value="Unassembled WGS sequence"/>
</dbReference>
<sequence length="63" mass="7425">MTEPGELFDVETWVFERGTVIEKITYSNLTREQADRLRWLVGQSEGMLCDWRPARRPPTNREG</sequence>
<reference evidence="1 2" key="1">
    <citation type="submission" date="2019-02" db="EMBL/GenBank/DDBJ databases">
        <title>Draft genome sequences of novel Actinobacteria.</title>
        <authorList>
            <person name="Sahin N."/>
            <person name="Ay H."/>
            <person name="Saygin H."/>
        </authorList>
    </citation>
    <scope>NUCLEOTIDE SEQUENCE [LARGE SCALE GENOMIC DNA]</scope>
    <source>
        <strain evidence="1 2">JCM 30529</strain>
    </source>
</reference>
<keyword evidence="2" id="KW-1185">Reference proteome</keyword>
<accession>A0ABY2DMA0</accession>